<dbReference type="GO" id="GO:0003677">
    <property type="term" value="F:DNA binding"/>
    <property type="evidence" value="ECO:0007669"/>
    <property type="project" value="InterPro"/>
</dbReference>
<dbReference type="Proteomes" id="UP000070175">
    <property type="component" value="Unassembled WGS sequence"/>
</dbReference>
<dbReference type="InterPro" id="IPR037914">
    <property type="entry name" value="SpoVT-AbrB_sf"/>
</dbReference>
<evidence type="ECO:0000259" key="1">
    <source>
        <dbReference type="SMART" id="SM00966"/>
    </source>
</evidence>
<comment type="caution">
    <text evidence="2">The sequence shown here is derived from an EMBL/GenBank/DDBJ whole genome shotgun (WGS) entry which is preliminary data.</text>
</comment>
<gene>
    <name evidence="2" type="ORF">AKJ56_02335</name>
</gene>
<protein>
    <recommendedName>
        <fullName evidence="1">SpoVT-AbrB domain-containing protein</fullName>
    </recommendedName>
</protein>
<evidence type="ECO:0000313" key="2">
    <source>
        <dbReference type="EMBL" id="KXB07793.1"/>
    </source>
</evidence>
<evidence type="ECO:0000313" key="3">
    <source>
        <dbReference type="Proteomes" id="UP000070175"/>
    </source>
</evidence>
<reference evidence="2 3" key="1">
    <citation type="journal article" date="2016" name="Sci. Rep.">
        <title>Metabolic traits of an uncultured archaeal lineage -MSBL1- from brine pools of the Red Sea.</title>
        <authorList>
            <person name="Mwirichia R."/>
            <person name="Alam I."/>
            <person name="Rashid M."/>
            <person name="Vinu M."/>
            <person name="Ba-Alawi W."/>
            <person name="Anthony Kamau A."/>
            <person name="Kamanda Ngugi D."/>
            <person name="Goker M."/>
            <person name="Klenk H.P."/>
            <person name="Bajic V."/>
            <person name="Stingl U."/>
        </authorList>
    </citation>
    <scope>NUCLEOTIDE SEQUENCE [LARGE SCALE GENOMIC DNA]</scope>
    <source>
        <strain evidence="2">SCGC-AAA382N08</strain>
    </source>
</reference>
<feature type="domain" description="SpoVT-AbrB" evidence="1">
    <location>
        <begin position="9"/>
        <end position="54"/>
    </location>
</feature>
<dbReference type="InterPro" id="IPR007159">
    <property type="entry name" value="SpoVT-AbrB_dom"/>
</dbReference>
<dbReference type="SUPFAM" id="SSF89447">
    <property type="entry name" value="AbrB/MazE/MraZ-like"/>
    <property type="match status" value="1"/>
</dbReference>
<dbReference type="EMBL" id="LHYJ01000052">
    <property type="protein sequence ID" value="KXB07793.1"/>
    <property type="molecule type" value="Genomic_DNA"/>
</dbReference>
<sequence length="76" mass="8960">MRTYEGEIVETDGQVAVKIPKELLEKLGWEVGDEIEIEMDEEKNEIKMKLVDKGLMDWIDKFIKRYQSALKELSQE</sequence>
<keyword evidence="3" id="KW-1185">Reference proteome</keyword>
<name>A0A133VN05_9EURY</name>
<organism evidence="2 3">
    <name type="scientific">candidate division MSBL1 archaeon SCGC-AAA382N08</name>
    <dbReference type="NCBI Taxonomy" id="1698285"/>
    <lineage>
        <taxon>Archaea</taxon>
        <taxon>Methanobacteriati</taxon>
        <taxon>Methanobacteriota</taxon>
        <taxon>candidate division MSBL1</taxon>
    </lineage>
</organism>
<proteinExistence type="predicted"/>
<accession>A0A133VN05</accession>
<dbReference type="Gene3D" id="2.10.260.10">
    <property type="match status" value="1"/>
</dbReference>
<dbReference type="SMART" id="SM00966">
    <property type="entry name" value="SpoVT_AbrB"/>
    <property type="match status" value="1"/>
</dbReference>
<dbReference type="AlphaFoldDB" id="A0A133VN05"/>
<dbReference type="Pfam" id="PF04014">
    <property type="entry name" value="MazE_antitoxin"/>
    <property type="match status" value="1"/>
</dbReference>